<evidence type="ECO:0000259" key="12">
    <source>
        <dbReference type="PROSITE" id="PS50110"/>
    </source>
</evidence>
<feature type="domain" description="HTH araC/xylS-type" evidence="11">
    <location>
        <begin position="429"/>
        <end position="528"/>
    </location>
</feature>
<evidence type="ECO:0000259" key="11">
    <source>
        <dbReference type="PROSITE" id="PS01124"/>
    </source>
</evidence>
<dbReference type="CDD" id="cd17536">
    <property type="entry name" value="REC_YesN-like"/>
    <property type="match status" value="1"/>
</dbReference>
<gene>
    <name evidence="13" type="ORF">Ana3638_05090</name>
</gene>
<organism evidence="13 14">
    <name type="scientific">Anaerocolumna sedimenticola</name>
    <dbReference type="NCBI Taxonomy" id="2696063"/>
    <lineage>
        <taxon>Bacteria</taxon>
        <taxon>Bacillati</taxon>
        <taxon>Bacillota</taxon>
        <taxon>Clostridia</taxon>
        <taxon>Lachnospirales</taxon>
        <taxon>Lachnospiraceae</taxon>
        <taxon>Anaerocolumna</taxon>
    </lineage>
</organism>
<evidence type="ECO:0000256" key="7">
    <source>
        <dbReference type="ARBA" id="ARBA00023125"/>
    </source>
</evidence>
<dbReference type="InterPro" id="IPR051552">
    <property type="entry name" value="HptR"/>
</dbReference>
<dbReference type="Proteomes" id="UP000464314">
    <property type="component" value="Chromosome"/>
</dbReference>
<dbReference type="KEGG" id="anr:Ana3638_05090"/>
<dbReference type="InterPro" id="IPR011006">
    <property type="entry name" value="CheY-like_superfamily"/>
</dbReference>
<keyword evidence="8" id="KW-0804">Transcription</keyword>
<evidence type="ECO:0000313" key="14">
    <source>
        <dbReference type="Proteomes" id="UP000464314"/>
    </source>
</evidence>
<dbReference type="RefSeq" id="WP_161837064.1">
    <property type="nucleotide sequence ID" value="NZ_CP048000.1"/>
</dbReference>
<evidence type="ECO:0000256" key="8">
    <source>
        <dbReference type="ARBA" id="ARBA00023163"/>
    </source>
</evidence>
<dbReference type="Pfam" id="PF12833">
    <property type="entry name" value="HTH_18"/>
    <property type="match status" value="1"/>
</dbReference>
<dbReference type="GO" id="GO:0043565">
    <property type="term" value="F:sequence-specific DNA binding"/>
    <property type="evidence" value="ECO:0007669"/>
    <property type="project" value="InterPro"/>
</dbReference>
<dbReference type="PRINTS" id="PR00032">
    <property type="entry name" value="HTHARAC"/>
</dbReference>
<keyword evidence="14" id="KW-1185">Reference proteome</keyword>
<evidence type="ECO:0000256" key="3">
    <source>
        <dbReference type="ARBA" id="ARBA00022490"/>
    </source>
</evidence>
<dbReference type="Gene3D" id="1.10.10.60">
    <property type="entry name" value="Homeodomain-like"/>
    <property type="match status" value="2"/>
</dbReference>
<name>A0A6P1TLR0_9FIRM</name>
<dbReference type="GO" id="GO:0003700">
    <property type="term" value="F:DNA-binding transcription factor activity"/>
    <property type="evidence" value="ECO:0007669"/>
    <property type="project" value="InterPro"/>
</dbReference>
<protein>
    <recommendedName>
        <fullName evidence="2">Stage 0 sporulation protein A homolog</fullName>
    </recommendedName>
</protein>
<keyword evidence="5" id="KW-0902">Two-component regulatory system</keyword>
<keyword evidence="3" id="KW-0963">Cytoplasm</keyword>
<keyword evidence="6" id="KW-0805">Transcription regulation</keyword>
<dbReference type="InterPro" id="IPR020449">
    <property type="entry name" value="Tscrpt_reg_AraC-type_HTH"/>
</dbReference>
<dbReference type="SUPFAM" id="SSF46689">
    <property type="entry name" value="Homeodomain-like"/>
    <property type="match status" value="1"/>
</dbReference>
<feature type="domain" description="Response regulatory" evidence="12">
    <location>
        <begin position="3"/>
        <end position="120"/>
    </location>
</feature>
<dbReference type="InterPro" id="IPR009057">
    <property type="entry name" value="Homeodomain-like_sf"/>
</dbReference>
<dbReference type="SUPFAM" id="SSF52172">
    <property type="entry name" value="CheY-like"/>
    <property type="match status" value="1"/>
</dbReference>
<evidence type="ECO:0000313" key="13">
    <source>
        <dbReference type="EMBL" id="QHQ60228.1"/>
    </source>
</evidence>
<dbReference type="PROSITE" id="PS50110">
    <property type="entry name" value="RESPONSE_REGULATORY"/>
    <property type="match status" value="1"/>
</dbReference>
<evidence type="ECO:0000256" key="5">
    <source>
        <dbReference type="ARBA" id="ARBA00023012"/>
    </source>
</evidence>
<evidence type="ECO:0000256" key="2">
    <source>
        <dbReference type="ARBA" id="ARBA00018672"/>
    </source>
</evidence>
<dbReference type="GO" id="GO:0005737">
    <property type="term" value="C:cytoplasm"/>
    <property type="evidence" value="ECO:0007669"/>
    <property type="project" value="UniProtKB-SubCell"/>
</dbReference>
<dbReference type="GO" id="GO:0000160">
    <property type="term" value="P:phosphorelay signal transduction system"/>
    <property type="evidence" value="ECO:0007669"/>
    <property type="project" value="UniProtKB-KW"/>
</dbReference>
<keyword evidence="4 10" id="KW-0597">Phosphoprotein</keyword>
<evidence type="ECO:0000256" key="9">
    <source>
        <dbReference type="ARBA" id="ARBA00024867"/>
    </source>
</evidence>
<dbReference type="InterPro" id="IPR001789">
    <property type="entry name" value="Sig_transdc_resp-reg_receiver"/>
</dbReference>
<dbReference type="EMBL" id="CP048000">
    <property type="protein sequence ID" value="QHQ60228.1"/>
    <property type="molecule type" value="Genomic_DNA"/>
</dbReference>
<evidence type="ECO:0000256" key="1">
    <source>
        <dbReference type="ARBA" id="ARBA00004496"/>
    </source>
</evidence>
<keyword evidence="7" id="KW-0238">DNA-binding</keyword>
<sequence length="531" mass="61461">MIRVLIADDEPHFRNYMERVIAWEELGFKICGICKNGEEALETTKETFPDIVLLDINMPGMDGISLARILKQMNPNLYIVFVTGYSEFEYARKAVQIGVDEYILKPFTKEELTNIMIKLKLKIQKQTASLFNQKADKEIVKEELLKQLIRGISPNRLEEFLEKLERVDIQLSGTNYLVSVIEIDNISNMWKQSDEIDLWKFGISNVTQEVLNLEGIRHLIFNGFEDRIVSILINNSDIDLHEFTKPYYESINLLIKEYFSFTISIGIGTVIKKADDIAESYRHAMAALEEKFLLGPDRVICYDDVARQNREANFYRLDLNESLLNCLRKHEKDELLSIIDEARQVIMDKNLTVDYAYMIISGMMSICLSYITEMNGNISEIYGSEFSPYSELYAKGSLDECFSLLKEIFLKAMDAFKVTYSKRGIEIVQQVQQYIENNYKDPELTVEKIAAGVFLDSSYIRRVISRQIGCTVSDLVTNIRMKEAIRLMEHQELSIGDIAEQIGYNEPGYFSKCFKKCYGITPKQYYNQRKS</sequence>
<dbReference type="PROSITE" id="PS01124">
    <property type="entry name" value="HTH_ARAC_FAMILY_2"/>
    <property type="match status" value="1"/>
</dbReference>
<dbReference type="PANTHER" id="PTHR42713:SF3">
    <property type="entry name" value="TRANSCRIPTIONAL REGULATORY PROTEIN HPTR"/>
    <property type="match status" value="1"/>
</dbReference>
<dbReference type="AlphaFoldDB" id="A0A6P1TLR0"/>
<evidence type="ECO:0000256" key="6">
    <source>
        <dbReference type="ARBA" id="ARBA00023015"/>
    </source>
</evidence>
<dbReference type="PANTHER" id="PTHR42713">
    <property type="entry name" value="HISTIDINE KINASE-RELATED"/>
    <property type="match status" value="1"/>
</dbReference>
<accession>A0A6P1TLR0</accession>
<dbReference type="InterPro" id="IPR018062">
    <property type="entry name" value="HTH_AraC-typ_CS"/>
</dbReference>
<dbReference type="InterPro" id="IPR018060">
    <property type="entry name" value="HTH_AraC"/>
</dbReference>
<dbReference type="Gene3D" id="3.40.50.2300">
    <property type="match status" value="1"/>
</dbReference>
<dbReference type="SMART" id="SM00342">
    <property type="entry name" value="HTH_ARAC"/>
    <property type="match status" value="1"/>
</dbReference>
<dbReference type="PROSITE" id="PS00041">
    <property type="entry name" value="HTH_ARAC_FAMILY_1"/>
    <property type="match status" value="1"/>
</dbReference>
<feature type="modified residue" description="4-aspartylphosphate" evidence="10">
    <location>
        <position position="55"/>
    </location>
</feature>
<dbReference type="Pfam" id="PF17853">
    <property type="entry name" value="GGDEF_2"/>
    <property type="match status" value="1"/>
</dbReference>
<comment type="function">
    <text evidence="9">May play the central regulatory role in sporulation. It may be an element of the effector pathway responsible for the activation of sporulation genes in response to nutritional stress. Spo0A may act in concert with spo0H (a sigma factor) to control the expression of some genes that are critical to the sporulation process.</text>
</comment>
<dbReference type="InterPro" id="IPR041522">
    <property type="entry name" value="CdaR_GGDEF"/>
</dbReference>
<evidence type="ECO:0000256" key="4">
    <source>
        <dbReference type="ARBA" id="ARBA00022553"/>
    </source>
</evidence>
<proteinExistence type="predicted"/>
<comment type="subcellular location">
    <subcellularLocation>
        <location evidence="1">Cytoplasm</location>
    </subcellularLocation>
</comment>
<evidence type="ECO:0000256" key="10">
    <source>
        <dbReference type="PROSITE-ProRule" id="PRU00169"/>
    </source>
</evidence>
<dbReference type="SMART" id="SM00448">
    <property type="entry name" value="REC"/>
    <property type="match status" value="1"/>
</dbReference>
<reference evidence="13 14" key="1">
    <citation type="submission" date="2020-01" db="EMBL/GenBank/DDBJ databases">
        <title>Genome analysis of Anaerocolumna sp. CBA3638.</title>
        <authorList>
            <person name="Kim J."/>
            <person name="Roh S.W."/>
        </authorList>
    </citation>
    <scope>NUCLEOTIDE SEQUENCE [LARGE SCALE GENOMIC DNA]</scope>
    <source>
        <strain evidence="13 14">CBA3638</strain>
    </source>
</reference>
<dbReference type="Pfam" id="PF00072">
    <property type="entry name" value="Response_reg"/>
    <property type="match status" value="1"/>
</dbReference>